<dbReference type="EMBL" id="MKGL01000132">
    <property type="protein sequence ID" value="RNF05521.1"/>
    <property type="molecule type" value="Genomic_DNA"/>
</dbReference>
<comment type="caution">
    <text evidence="1">The sequence shown here is derived from an EMBL/GenBank/DDBJ whole genome shotgun (WGS) entry which is preliminary data.</text>
</comment>
<keyword evidence="2" id="KW-1185">Reference proteome</keyword>
<name>A0A422NJ83_TRYRA</name>
<dbReference type="OrthoDB" id="251430at2759"/>
<reference evidence="1 2" key="1">
    <citation type="journal article" date="2018" name="BMC Genomics">
        <title>Genomic comparison of Trypanosoma conorhini and Trypanosoma rangeli to Trypanosoma cruzi strains of high and low virulence.</title>
        <authorList>
            <person name="Bradwell K.R."/>
            <person name="Koparde V.N."/>
            <person name="Matveyev A.V."/>
            <person name="Serrano M.G."/>
            <person name="Alves J.M."/>
            <person name="Parikh H."/>
            <person name="Huang B."/>
            <person name="Lee V."/>
            <person name="Espinosa-Alvarez O."/>
            <person name="Ortiz P.A."/>
            <person name="Costa-Martins A.G."/>
            <person name="Teixeira M.M."/>
            <person name="Buck G.A."/>
        </authorList>
    </citation>
    <scope>NUCLEOTIDE SEQUENCE [LARGE SCALE GENOMIC DNA]</scope>
    <source>
        <strain evidence="1 2">AM80</strain>
    </source>
</reference>
<protein>
    <submittedName>
        <fullName evidence="1">Uncharacterized protein</fullName>
    </submittedName>
</protein>
<dbReference type="Proteomes" id="UP000283634">
    <property type="component" value="Unassembled WGS sequence"/>
</dbReference>
<dbReference type="GeneID" id="40328376"/>
<organism evidence="1 2">
    <name type="scientific">Trypanosoma rangeli</name>
    <dbReference type="NCBI Taxonomy" id="5698"/>
    <lineage>
        <taxon>Eukaryota</taxon>
        <taxon>Discoba</taxon>
        <taxon>Euglenozoa</taxon>
        <taxon>Kinetoplastea</taxon>
        <taxon>Metakinetoplastina</taxon>
        <taxon>Trypanosomatida</taxon>
        <taxon>Trypanosomatidae</taxon>
        <taxon>Trypanosoma</taxon>
        <taxon>Herpetosoma</taxon>
    </lineage>
</organism>
<evidence type="ECO:0000313" key="2">
    <source>
        <dbReference type="Proteomes" id="UP000283634"/>
    </source>
</evidence>
<accession>A0A422NJ83</accession>
<gene>
    <name evidence="1" type="ORF">TraAM80_04443</name>
</gene>
<proteinExistence type="predicted"/>
<dbReference type="RefSeq" id="XP_029238728.1">
    <property type="nucleotide sequence ID" value="XM_029381370.1"/>
</dbReference>
<evidence type="ECO:0000313" key="1">
    <source>
        <dbReference type="EMBL" id="RNF05521.1"/>
    </source>
</evidence>
<dbReference type="AlphaFoldDB" id="A0A422NJ83"/>
<sequence length="117" mass="12277">MSWVRTPLYTAPQITGPASSMAAAQLKGYTCVLQPRTSYNLQACSATCGKDAWLSDIGKVVNGAFYAINGLVETRSAFDTLDGQLGSCATVLDCVAPSLQPFCQGASDAAHNLLQIT</sequence>